<dbReference type="AlphaFoldDB" id="A0A1H3LU86"/>
<dbReference type="Proteomes" id="UP000198891">
    <property type="component" value="Unassembled WGS sequence"/>
</dbReference>
<dbReference type="PANTHER" id="PTHR43649">
    <property type="entry name" value="ARABINOSE-BINDING PROTEIN-RELATED"/>
    <property type="match status" value="1"/>
</dbReference>
<dbReference type="CDD" id="cd13585">
    <property type="entry name" value="PBP2_TMBP_like"/>
    <property type="match status" value="1"/>
</dbReference>
<dbReference type="EMBL" id="FNPZ01000001">
    <property type="protein sequence ID" value="SDY67923.1"/>
    <property type="molecule type" value="Genomic_DNA"/>
</dbReference>
<reference evidence="2 3" key="1">
    <citation type="submission" date="2016-10" db="EMBL/GenBank/DDBJ databases">
        <authorList>
            <person name="de Groot N.N."/>
        </authorList>
    </citation>
    <scope>NUCLEOTIDE SEQUENCE [LARGE SCALE GENOMIC DNA]</scope>
    <source>
        <strain evidence="2 3">CGMCC 4.3491</strain>
    </source>
</reference>
<accession>A0A1H3LU86</accession>
<gene>
    <name evidence="2" type="ORF">SAMN05216554_1134</name>
</gene>
<dbReference type="PROSITE" id="PS51257">
    <property type="entry name" value="PROKAR_LIPOPROTEIN"/>
    <property type="match status" value="1"/>
</dbReference>
<keyword evidence="3" id="KW-1185">Reference proteome</keyword>
<proteinExistence type="predicted"/>
<dbReference type="InterPro" id="IPR006059">
    <property type="entry name" value="SBP"/>
</dbReference>
<sequence>MNTAKKLVGLAALATTLAVVATGCSAEPAAPAQTTAAPGSVDLRMTVWTSNEDQLALFGSIADAYKADHPEIGTITFDSLPFADYNTTLTTQIAGGNSPDLAWMGDLSKDLIDSGALVPLTETLQGTPGWNYDDLLDSATAQFTADDQLYAYPFSNSPFALYVNNDLLAQAGQTLDTADLSWDQVSAIGSAVNAATGKGGFVVRDFDYSAWNTLATVWTGWGASAWSEDGTTCTFDSDEMVDAFQFLHDAIYVDKSMPGPGTKADFFAGDSAFTIAQVSRASLLDGSFDVDVYPLPTGPAGSYSVLGQAGVGVLKSSAHTQEATEFLAFLTDPENAALLAQYFPPPRESLLTGEKLAENNTKLTAEQLQTVVVDQLPGAVTLPNHTSPAEIAQKGKTALDAMWTPDADVKTVLTSVCTAIEPLLAN</sequence>
<evidence type="ECO:0000313" key="3">
    <source>
        <dbReference type="Proteomes" id="UP000198891"/>
    </source>
</evidence>
<protein>
    <submittedName>
        <fullName evidence="2">Carbohydrate ABC transporter substrate-binding protein, CUT1 family</fullName>
    </submittedName>
</protein>
<dbReference type="InterPro" id="IPR050490">
    <property type="entry name" value="Bact_solute-bd_prot1"/>
</dbReference>
<evidence type="ECO:0000256" key="1">
    <source>
        <dbReference type="SAM" id="SignalP"/>
    </source>
</evidence>
<dbReference type="RefSeq" id="WP_092549939.1">
    <property type="nucleotide sequence ID" value="NZ_FNPZ01000001.1"/>
</dbReference>
<dbReference type="STRING" id="381665.SAMN05216554_1134"/>
<name>A0A1H3LU86_9MICO</name>
<evidence type="ECO:0000313" key="2">
    <source>
        <dbReference type="EMBL" id="SDY67923.1"/>
    </source>
</evidence>
<organism evidence="2 3">
    <name type="scientific">Herbiconiux ginsengi</name>
    <dbReference type="NCBI Taxonomy" id="381665"/>
    <lineage>
        <taxon>Bacteria</taxon>
        <taxon>Bacillati</taxon>
        <taxon>Actinomycetota</taxon>
        <taxon>Actinomycetes</taxon>
        <taxon>Micrococcales</taxon>
        <taxon>Microbacteriaceae</taxon>
        <taxon>Herbiconiux</taxon>
    </lineage>
</organism>
<dbReference type="Gene3D" id="3.40.190.10">
    <property type="entry name" value="Periplasmic binding protein-like II"/>
    <property type="match status" value="1"/>
</dbReference>
<dbReference type="SUPFAM" id="SSF53850">
    <property type="entry name" value="Periplasmic binding protein-like II"/>
    <property type="match status" value="1"/>
</dbReference>
<dbReference type="Pfam" id="PF01547">
    <property type="entry name" value="SBP_bac_1"/>
    <property type="match status" value="1"/>
</dbReference>
<dbReference type="PANTHER" id="PTHR43649:SF12">
    <property type="entry name" value="DIACETYLCHITOBIOSE BINDING PROTEIN DASA"/>
    <property type="match status" value="1"/>
</dbReference>
<feature type="signal peptide" evidence="1">
    <location>
        <begin position="1"/>
        <end position="21"/>
    </location>
</feature>
<feature type="chain" id="PRO_5039717760" evidence="1">
    <location>
        <begin position="22"/>
        <end position="426"/>
    </location>
</feature>
<dbReference type="OrthoDB" id="3718433at2"/>
<keyword evidence="1" id="KW-0732">Signal</keyword>